<dbReference type="PANTHER" id="PTHR28235">
    <property type="entry name" value="PROTEIN FYV4, MITOCHONDRIAL"/>
    <property type="match status" value="1"/>
</dbReference>
<evidence type="ECO:0000313" key="7">
    <source>
        <dbReference type="Proteomes" id="UP000193560"/>
    </source>
</evidence>
<dbReference type="InterPro" id="IPR039603">
    <property type="entry name" value="Ribosomal_mS41"/>
</dbReference>
<evidence type="ECO:0000256" key="2">
    <source>
        <dbReference type="ARBA" id="ARBA00010492"/>
    </source>
</evidence>
<evidence type="ECO:0000256" key="3">
    <source>
        <dbReference type="ARBA" id="ARBA00023128"/>
    </source>
</evidence>
<comment type="subcellular location">
    <subcellularLocation>
        <location evidence="1">Mitochondrion</location>
    </subcellularLocation>
</comment>
<organism evidence="6 7">
    <name type="scientific">Absidia repens</name>
    <dbReference type="NCBI Taxonomy" id="90262"/>
    <lineage>
        <taxon>Eukaryota</taxon>
        <taxon>Fungi</taxon>
        <taxon>Fungi incertae sedis</taxon>
        <taxon>Mucoromycota</taxon>
        <taxon>Mucoromycotina</taxon>
        <taxon>Mucoromycetes</taxon>
        <taxon>Mucorales</taxon>
        <taxon>Cunninghamellaceae</taxon>
        <taxon>Absidia</taxon>
    </lineage>
</organism>
<sequence>MWSIAPLRQAVRLIHTESISSIPTPRGQIKDVNDFMKTIGRGCDEFSGKFETWESLFTTHSRVMKTDMGIPTKQRKYILSWVEQYKNGVEPRSIGLPKKK</sequence>
<dbReference type="Proteomes" id="UP000193560">
    <property type="component" value="Unassembled WGS sequence"/>
</dbReference>
<gene>
    <name evidence="6" type="ORF">BCR42DRAFT_422426</name>
</gene>
<dbReference type="Pfam" id="PF09597">
    <property type="entry name" value="SAM_Ribosomal_mS41"/>
    <property type="match status" value="1"/>
</dbReference>
<feature type="domain" description="Small ribosomal subunit protein mS41 SAM" evidence="5">
    <location>
        <begin position="32"/>
        <end position="88"/>
    </location>
</feature>
<name>A0A1X2I6K6_9FUNG</name>
<evidence type="ECO:0000313" key="6">
    <source>
        <dbReference type="EMBL" id="ORZ10463.1"/>
    </source>
</evidence>
<evidence type="ECO:0000256" key="1">
    <source>
        <dbReference type="ARBA" id="ARBA00004173"/>
    </source>
</evidence>
<evidence type="ECO:0000256" key="4">
    <source>
        <dbReference type="ARBA" id="ARBA00035129"/>
    </source>
</evidence>
<dbReference type="STRING" id="90262.A0A1X2I6K6"/>
<comment type="caution">
    <text evidence="6">The sequence shown here is derived from an EMBL/GenBank/DDBJ whole genome shotgun (WGS) entry which is preliminary data.</text>
</comment>
<accession>A0A1X2I6K6</accession>
<dbReference type="OrthoDB" id="18595at2759"/>
<dbReference type="GO" id="GO:0005739">
    <property type="term" value="C:mitochondrion"/>
    <property type="evidence" value="ECO:0007669"/>
    <property type="project" value="UniProtKB-SubCell"/>
</dbReference>
<protein>
    <recommendedName>
        <fullName evidence="4">Small ribosomal subunit protein mS41</fullName>
    </recommendedName>
</protein>
<dbReference type="PANTHER" id="PTHR28235:SF1">
    <property type="entry name" value="SMALL RIBOSOMAL SUBUNIT PROTEIN MS41"/>
    <property type="match status" value="1"/>
</dbReference>
<comment type="similarity">
    <text evidence="2">Belongs to the mitochondrion-specific ribosomal protein mS41 family.</text>
</comment>
<evidence type="ECO:0000259" key="5">
    <source>
        <dbReference type="SMART" id="SM01238"/>
    </source>
</evidence>
<dbReference type="EMBL" id="MCGE01000024">
    <property type="protein sequence ID" value="ORZ10463.1"/>
    <property type="molecule type" value="Genomic_DNA"/>
</dbReference>
<dbReference type="AlphaFoldDB" id="A0A1X2I6K6"/>
<dbReference type="SMART" id="SM01238">
    <property type="entry name" value="IGR"/>
    <property type="match status" value="1"/>
</dbReference>
<reference evidence="6 7" key="1">
    <citation type="submission" date="2016-07" db="EMBL/GenBank/DDBJ databases">
        <title>Pervasive Adenine N6-methylation of Active Genes in Fungi.</title>
        <authorList>
            <consortium name="DOE Joint Genome Institute"/>
            <person name="Mondo S.J."/>
            <person name="Dannebaum R.O."/>
            <person name="Kuo R.C."/>
            <person name="Labutti K."/>
            <person name="Haridas S."/>
            <person name="Kuo A."/>
            <person name="Salamov A."/>
            <person name="Ahrendt S.R."/>
            <person name="Lipzen A."/>
            <person name="Sullivan W."/>
            <person name="Andreopoulos W.B."/>
            <person name="Clum A."/>
            <person name="Lindquist E."/>
            <person name="Daum C."/>
            <person name="Ramamoorthy G.K."/>
            <person name="Gryganskyi A."/>
            <person name="Culley D."/>
            <person name="Magnuson J.K."/>
            <person name="James T.Y."/>
            <person name="O'Malley M.A."/>
            <person name="Stajich J.E."/>
            <person name="Spatafora J.W."/>
            <person name="Visel A."/>
            <person name="Grigoriev I.V."/>
        </authorList>
    </citation>
    <scope>NUCLEOTIDE SEQUENCE [LARGE SCALE GENOMIC DNA]</scope>
    <source>
        <strain evidence="6 7">NRRL 1336</strain>
    </source>
</reference>
<keyword evidence="7" id="KW-1185">Reference proteome</keyword>
<proteinExistence type="inferred from homology"/>
<dbReference type="InterPro" id="IPR019083">
    <property type="entry name" value="SAM_Ribosomal_mS41"/>
</dbReference>
<keyword evidence="3" id="KW-0496">Mitochondrion</keyword>